<proteinExistence type="predicted"/>
<name>A0A8J5LJ02_ZINOF</name>
<comment type="caution">
    <text evidence="1">The sequence shown here is derived from an EMBL/GenBank/DDBJ whole genome shotgun (WGS) entry which is preliminary data.</text>
</comment>
<sequence>MVEQPKLVEKEALRLTEALNKKLKRVGALIHSFNNYVAASSARQPHYHEKDKEIQSDEEALHTLVVLIERVPGVLAYVDEYTEEYEPSPQPDAHPFILVRKLSLYVILPQQKYARATGFDLAVSQPCTIEPKGLQKEVAYYKAKYEELLLEKELEKDFHALERGKELADDEEIIEAANVLYEETTSRVTAAQEMKGLAFHKTSRAGLPQGISMLRPVDTLPRLLGSIVNGWLTAKSNLVAPADFCWGKTYVGSVGKPAYKSSGYKEVVLSILPLFISSGEDGDLNISEKVTNY</sequence>
<protein>
    <submittedName>
        <fullName evidence="1">Uncharacterized protein</fullName>
    </submittedName>
</protein>
<organism evidence="1 2">
    <name type="scientific">Zingiber officinale</name>
    <name type="common">Ginger</name>
    <name type="synonym">Amomum zingiber</name>
    <dbReference type="NCBI Taxonomy" id="94328"/>
    <lineage>
        <taxon>Eukaryota</taxon>
        <taxon>Viridiplantae</taxon>
        <taxon>Streptophyta</taxon>
        <taxon>Embryophyta</taxon>
        <taxon>Tracheophyta</taxon>
        <taxon>Spermatophyta</taxon>
        <taxon>Magnoliopsida</taxon>
        <taxon>Liliopsida</taxon>
        <taxon>Zingiberales</taxon>
        <taxon>Zingiberaceae</taxon>
        <taxon>Zingiber</taxon>
    </lineage>
</organism>
<dbReference type="Proteomes" id="UP000734854">
    <property type="component" value="Unassembled WGS sequence"/>
</dbReference>
<reference evidence="1 2" key="1">
    <citation type="submission" date="2020-08" db="EMBL/GenBank/DDBJ databases">
        <title>Plant Genome Project.</title>
        <authorList>
            <person name="Zhang R.-G."/>
        </authorList>
    </citation>
    <scope>NUCLEOTIDE SEQUENCE [LARGE SCALE GENOMIC DNA]</scope>
    <source>
        <tissue evidence="1">Rhizome</tissue>
    </source>
</reference>
<evidence type="ECO:0000313" key="1">
    <source>
        <dbReference type="EMBL" id="KAG6521761.1"/>
    </source>
</evidence>
<evidence type="ECO:0000313" key="2">
    <source>
        <dbReference type="Proteomes" id="UP000734854"/>
    </source>
</evidence>
<dbReference type="EMBL" id="JACMSC010000005">
    <property type="protein sequence ID" value="KAG6521761.1"/>
    <property type="molecule type" value="Genomic_DNA"/>
</dbReference>
<dbReference type="AlphaFoldDB" id="A0A8J5LJ02"/>
<keyword evidence="2" id="KW-1185">Reference proteome</keyword>
<accession>A0A8J5LJ02</accession>
<gene>
    <name evidence="1" type="ORF">ZIOFF_018887</name>
</gene>